<dbReference type="KEGG" id="als:DJ013_02590"/>
<keyword evidence="2 5" id="KW-0812">Transmembrane</keyword>
<dbReference type="CDD" id="cd06261">
    <property type="entry name" value="TM_PBP2"/>
    <property type="match status" value="1"/>
</dbReference>
<dbReference type="PANTHER" id="PTHR43839">
    <property type="entry name" value="OPPC IN A BINDING PROTEIN-DEPENDENT TRANSPORT SYSTEM"/>
    <property type="match status" value="1"/>
</dbReference>
<evidence type="ECO:0000259" key="6">
    <source>
        <dbReference type="PROSITE" id="PS50928"/>
    </source>
</evidence>
<gene>
    <name evidence="7" type="ORF">DJ013_02590</name>
</gene>
<evidence type="ECO:0000313" key="8">
    <source>
        <dbReference type="Proteomes" id="UP000249873"/>
    </source>
</evidence>
<dbReference type="OrthoDB" id="9783218at2"/>
<dbReference type="Pfam" id="PF00528">
    <property type="entry name" value="BPD_transp_1"/>
    <property type="match status" value="1"/>
</dbReference>
<feature type="transmembrane region" description="Helical" evidence="5">
    <location>
        <begin position="287"/>
        <end position="307"/>
    </location>
</feature>
<evidence type="ECO:0000256" key="4">
    <source>
        <dbReference type="ARBA" id="ARBA00023136"/>
    </source>
</evidence>
<organism evidence="7 8">
    <name type="scientific">Arcticibacterium luteifluviistationis</name>
    <dbReference type="NCBI Taxonomy" id="1784714"/>
    <lineage>
        <taxon>Bacteria</taxon>
        <taxon>Pseudomonadati</taxon>
        <taxon>Bacteroidota</taxon>
        <taxon>Cytophagia</taxon>
        <taxon>Cytophagales</taxon>
        <taxon>Leadbetterellaceae</taxon>
        <taxon>Arcticibacterium</taxon>
    </lineage>
</organism>
<keyword evidence="8" id="KW-1185">Reference proteome</keyword>
<protein>
    <submittedName>
        <fullName evidence="7">Peptide ABC transporter permease</fullName>
    </submittedName>
</protein>
<accession>A0A2Z4G7I8</accession>
<feature type="transmembrane region" description="Helical" evidence="5">
    <location>
        <begin position="207"/>
        <end position="225"/>
    </location>
</feature>
<name>A0A2Z4G7I8_9BACT</name>
<dbReference type="AlphaFoldDB" id="A0A2Z4G7I8"/>
<dbReference type="InterPro" id="IPR025966">
    <property type="entry name" value="OppC_N"/>
</dbReference>
<dbReference type="Gene3D" id="1.10.3720.10">
    <property type="entry name" value="MetI-like"/>
    <property type="match status" value="1"/>
</dbReference>
<dbReference type="GO" id="GO:0055085">
    <property type="term" value="P:transmembrane transport"/>
    <property type="evidence" value="ECO:0007669"/>
    <property type="project" value="InterPro"/>
</dbReference>
<evidence type="ECO:0000256" key="1">
    <source>
        <dbReference type="ARBA" id="ARBA00004651"/>
    </source>
</evidence>
<evidence type="ECO:0000256" key="3">
    <source>
        <dbReference type="ARBA" id="ARBA00022989"/>
    </source>
</evidence>
<dbReference type="Pfam" id="PF12911">
    <property type="entry name" value="OppC_N"/>
    <property type="match status" value="1"/>
</dbReference>
<feature type="domain" description="ABC transmembrane type-1" evidence="6">
    <location>
        <begin position="168"/>
        <end position="364"/>
    </location>
</feature>
<dbReference type="InterPro" id="IPR000515">
    <property type="entry name" value="MetI-like"/>
</dbReference>
<sequence>MTDTLQILDTEEASQAEASQWRLMWNNFRQHRLAMFGGFVILSLYFIALFAEFIAPFDPHASTSKNVYHPPQFVKLIDHKDDGSWAFRPHVQLMKLSRDPITLEGKYTQLEGQKVYLTLFGKGDPYKLWGKINMRRHLLVPQNPSERFYLLGADRLGRDMLSRTIIGTRISMSIGLVGVALSLFIGIILGGISGYYGGTLDTVIQRIIEIMIALPTIPLWLALSAAMPQDWSTTTRYFAITVILSLVGWTELARVVRGRFLTLRSEDFVIAAKLDGGSQWRIIFRHILPSITSHIIAAVTLAIPAMILAETALSFLGLGLQPPAVSWGVLLLEVQNIRSIAAGPWLFLPGLMVLIAVLSLNFLGDGLRDAADPYARKDH</sequence>
<dbReference type="Proteomes" id="UP000249873">
    <property type="component" value="Chromosome"/>
</dbReference>
<evidence type="ECO:0000256" key="5">
    <source>
        <dbReference type="RuleBase" id="RU363032"/>
    </source>
</evidence>
<dbReference type="SUPFAM" id="SSF161098">
    <property type="entry name" value="MetI-like"/>
    <property type="match status" value="1"/>
</dbReference>
<keyword evidence="3 5" id="KW-1133">Transmembrane helix</keyword>
<dbReference type="GO" id="GO:0005886">
    <property type="term" value="C:plasma membrane"/>
    <property type="evidence" value="ECO:0007669"/>
    <property type="project" value="UniProtKB-SubCell"/>
</dbReference>
<reference evidence="7 8" key="1">
    <citation type="submission" date="2018-05" db="EMBL/GenBank/DDBJ databases">
        <title>Complete genome sequence of Arcticibacterium luteifluviistationis SM1504T, a cytophagaceae bacterium isolated from Arctic surface seawater.</title>
        <authorList>
            <person name="Li Y."/>
            <person name="Qin Q.-L."/>
        </authorList>
    </citation>
    <scope>NUCLEOTIDE SEQUENCE [LARGE SCALE GENOMIC DNA]</scope>
    <source>
        <strain evidence="7 8">SM1504</strain>
    </source>
</reference>
<dbReference type="PROSITE" id="PS50928">
    <property type="entry name" value="ABC_TM1"/>
    <property type="match status" value="1"/>
</dbReference>
<evidence type="ECO:0000256" key="2">
    <source>
        <dbReference type="ARBA" id="ARBA00022692"/>
    </source>
</evidence>
<keyword evidence="5" id="KW-0813">Transport</keyword>
<comment type="similarity">
    <text evidence="5">Belongs to the binding-protein-dependent transport system permease family.</text>
</comment>
<evidence type="ECO:0000313" key="7">
    <source>
        <dbReference type="EMBL" id="AWV97119.1"/>
    </source>
</evidence>
<dbReference type="RefSeq" id="WP_111370221.1">
    <property type="nucleotide sequence ID" value="NZ_CP029480.1"/>
</dbReference>
<feature type="transmembrane region" description="Helical" evidence="5">
    <location>
        <begin position="344"/>
        <end position="364"/>
    </location>
</feature>
<comment type="subcellular location">
    <subcellularLocation>
        <location evidence="1 5">Cell membrane</location>
        <topology evidence="1 5">Multi-pass membrane protein</topology>
    </subcellularLocation>
</comment>
<feature type="transmembrane region" description="Helical" evidence="5">
    <location>
        <begin position="170"/>
        <end position="195"/>
    </location>
</feature>
<feature type="transmembrane region" description="Helical" evidence="5">
    <location>
        <begin position="33"/>
        <end position="55"/>
    </location>
</feature>
<keyword evidence="4 5" id="KW-0472">Membrane</keyword>
<proteinExistence type="inferred from homology"/>
<dbReference type="InterPro" id="IPR035906">
    <property type="entry name" value="MetI-like_sf"/>
</dbReference>
<dbReference type="EMBL" id="CP029480">
    <property type="protein sequence ID" value="AWV97119.1"/>
    <property type="molecule type" value="Genomic_DNA"/>
</dbReference>
<dbReference type="PANTHER" id="PTHR43839:SF3">
    <property type="entry name" value="OLIGOPEPTIDE ABC TRANSPORTER, PERMEASE PROTEIN"/>
    <property type="match status" value="1"/>
</dbReference>